<organism evidence="2 3">
    <name type="scientific">Paramecium primaurelia</name>
    <dbReference type="NCBI Taxonomy" id="5886"/>
    <lineage>
        <taxon>Eukaryota</taxon>
        <taxon>Sar</taxon>
        <taxon>Alveolata</taxon>
        <taxon>Ciliophora</taxon>
        <taxon>Intramacronucleata</taxon>
        <taxon>Oligohymenophorea</taxon>
        <taxon>Peniculida</taxon>
        <taxon>Parameciidae</taxon>
        <taxon>Paramecium</taxon>
    </lineage>
</organism>
<comment type="caution">
    <text evidence="2">The sequence shown here is derived from an EMBL/GenBank/DDBJ whole genome shotgun (WGS) entry which is preliminary data.</text>
</comment>
<dbReference type="Proteomes" id="UP000688137">
    <property type="component" value="Unassembled WGS sequence"/>
</dbReference>
<dbReference type="GO" id="GO:0030246">
    <property type="term" value="F:carbohydrate binding"/>
    <property type="evidence" value="ECO:0007669"/>
    <property type="project" value="InterPro"/>
</dbReference>
<evidence type="ECO:0000259" key="1">
    <source>
        <dbReference type="Pfam" id="PF09458"/>
    </source>
</evidence>
<accession>A0A8S1QST3</accession>
<sequence>MFQIFLYIISIAANHKFEQGFVNHFSYFVNNNLVLYTSLTKFRQEELYIPFQKQFAIVPDVYLNLALLDIGYQFPQGYSLVITSITTAGFKVKIVCETINQFYAVEFNWFAFNDDRVQVINNFNITNLQTQYTHAYQKNCQINVALSNFLSYYAQGSQYNYLTGLTLTPETVTISFSFQGLKQFGYQIILSSSDIFLIGPTIISIQPSSSTQVVNFPIGWTIQNCYLNLLGFKYDGINFNFRLSTKTTYSSQVTVEVYPWGTTIFTSTQFNHFCINQAFFELAQFNGLMQSTFFDPNNQIDTHIEIKEINYSENQIISEEITIAQSIGSITIIFYWQCIDQEMLMIQLLCPEQWCSQTNIKCDINKNRTLRLQAKFLLNQNQQQYIKIAKTSVSLSAIQVIKLTNQYEKALFKLEILV</sequence>
<gene>
    <name evidence="2" type="ORF">PPRIM_AZ9-3.1.T2580003</name>
</gene>
<evidence type="ECO:0000313" key="3">
    <source>
        <dbReference type="Proteomes" id="UP000688137"/>
    </source>
</evidence>
<dbReference type="AlphaFoldDB" id="A0A8S1QST3"/>
<dbReference type="InterPro" id="IPR019019">
    <property type="entry name" value="H-type_lectin_domain"/>
</dbReference>
<reference evidence="2" key="1">
    <citation type="submission" date="2021-01" db="EMBL/GenBank/DDBJ databases">
        <authorList>
            <consortium name="Genoscope - CEA"/>
            <person name="William W."/>
        </authorList>
    </citation>
    <scope>NUCLEOTIDE SEQUENCE</scope>
</reference>
<keyword evidence="3" id="KW-1185">Reference proteome</keyword>
<feature type="domain" description="H-type lectin" evidence="1">
    <location>
        <begin position="49"/>
        <end position="112"/>
    </location>
</feature>
<dbReference type="EMBL" id="CAJJDM010000267">
    <property type="protein sequence ID" value="CAD8118719.1"/>
    <property type="molecule type" value="Genomic_DNA"/>
</dbReference>
<evidence type="ECO:0000313" key="2">
    <source>
        <dbReference type="EMBL" id="CAD8118719.1"/>
    </source>
</evidence>
<protein>
    <recommendedName>
        <fullName evidence="1">H-type lectin domain-containing protein</fullName>
    </recommendedName>
</protein>
<dbReference type="Pfam" id="PF09458">
    <property type="entry name" value="H_lectin"/>
    <property type="match status" value="1"/>
</dbReference>
<dbReference type="GO" id="GO:0007155">
    <property type="term" value="P:cell adhesion"/>
    <property type="evidence" value="ECO:0007669"/>
    <property type="project" value="InterPro"/>
</dbReference>
<proteinExistence type="predicted"/>
<name>A0A8S1QST3_PARPR</name>